<organism evidence="1 2">
    <name type="scientific">Rhizopus microsporus</name>
    <dbReference type="NCBI Taxonomy" id="58291"/>
    <lineage>
        <taxon>Eukaryota</taxon>
        <taxon>Fungi</taxon>
        <taxon>Fungi incertae sedis</taxon>
        <taxon>Mucoromycota</taxon>
        <taxon>Mucoromycotina</taxon>
        <taxon>Mucoromycetes</taxon>
        <taxon>Mucorales</taxon>
        <taxon>Mucorineae</taxon>
        <taxon>Rhizopodaceae</taxon>
        <taxon>Rhizopus</taxon>
    </lineage>
</organism>
<evidence type="ECO:0000313" key="1">
    <source>
        <dbReference type="EMBL" id="ORE16251.1"/>
    </source>
</evidence>
<sequence length="169" mass="18913">MFAMIHYMPVHNIDTPEHLLIKNSTIQIHKGAVIVPSVILYDSNSDSKLYLPKVLILSLICISSFAYAKHSCQTLIVSYFGLLQTAIPHRHINPSLNALDTDQPLPEYMASLSAFIRALSGHFTIQVLLQYDQFSTSTTVTSDSGVMSNLIYAKFAKYNGLPRFQHPDN</sequence>
<accession>A0A1X0RWG1</accession>
<protein>
    <submittedName>
        <fullName evidence="1">Uncharacterized protein</fullName>
    </submittedName>
</protein>
<proteinExistence type="predicted"/>
<evidence type="ECO:0000313" key="2">
    <source>
        <dbReference type="Proteomes" id="UP000242381"/>
    </source>
</evidence>
<name>A0A1X0RWG1_RHIZD</name>
<reference evidence="1 2" key="1">
    <citation type="journal article" date="2016" name="Proc. Natl. Acad. Sci. U.S.A.">
        <title>Lipid metabolic changes in an early divergent fungus govern the establishment of a mutualistic symbiosis with endobacteria.</title>
        <authorList>
            <person name="Lastovetsky O.A."/>
            <person name="Gaspar M.L."/>
            <person name="Mondo S.J."/>
            <person name="LaButti K.M."/>
            <person name="Sandor L."/>
            <person name="Grigoriev I.V."/>
            <person name="Henry S.A."/>
            <person name="Pawlowska T.E."/>
        </authorList>
    </citation>
    <scope>NUCLEOTIDE SEQUENCE [LARGE SCALE GENOMIC DNA]</scope>
    <source>
        <strain evidence="1 2">ATCC 11559</strain>
    </source>
</reference>
<dbReference type="EMBL" id="KV921392">
    <property type="protein sequence ID" value="ORE16251.1"/>
    <property type="molecule type" value="Genomic_DNA"/>
</dbReference>
<gene>
    <name evidence="1" type="ORF">BCV71DRAFT_236832</name>
</gene>
<dbReference type="Proteomes" id="UP000242381">
    <property type="component" value="Unassembled WGS sequence"/>
</dbReference>
<dbReference type="AlphaFoldDB" id="A0A1X0RWG1"/>